<protein>
    <submittedName>
        <fullName evidence="1">Uncharacterized protein</fullName>
    </submittedName>
</protein>
<organism evidence="1">
    <name type="scientific">marine sediment metagenome</name>
    <dbReference type="NCBI Taxonomy" id="412755"/>
    <lineage>
        <taxon>unclassified sequences</taxon>
        <taxon>metagenomes</taxon>
        <taxon>ecological metagenomes</taxon>
    </lineage>
</organism>
<sequence>VGKEFSEFKEKISKIGKKLKLMSKEISSEFINIQNELEKAMAPIIDAIKDLPTELEYSQKNYLFDNGWYISYDMSISDVKLMAELKRKNKIQDLEILLLNHAKNLIPEIKKKIHLEFPDREKIISDAISAHDEKRFTLSIPIFLIQAEGICREILETSPYFTRGKKGENIIKKKIEEVLNRYSVKGIRPKFDSITNIFLNHLLNETEITKKTNGISVKSQGVHRQSIIHGWNINYPNEKNSLKAICFLNYIICLKLI</sequence>
<accession>X0WUF6</accession>
<reference evidence="1" key="1">
    <citation type="journal article" date="2014" name="Front. Microbiol.">
        <title>High frequency of phylogenetically diverse reductive dehalogenase-homologous genes in deep subseafloor sedimentary metagenomes.</title>
        <authorList>
            <person name="Kawai M."/>
            <person name="Futagami T."/>
            <person name="Toyoda A."/>
            <person name="Takaki Y."/>
            <person name="Nishi S."/>
            <person name="Hori S."/>
            <person name="Arai W."/>
            <person name="Tsubouchi T."/>
            <person name="Morono Y."/>
            <person name="Uchiyama I."/>
            <person name="Ito T."/>
            <person name="Fujiyama A."/>
            <person name="Inagaki F."/>
            <person name="Takami H."/>
        </authorList>
    </citation>
    <scope>NUCLEOTIDE SEQUENCE</scope>
    <source>
        <strain evidence="1">Expedition CK06-06</strain>
    </source>
</reference>
<dbReference type="AlphaFoldDB" id="X0WUF6"/>
<proteinExistence type="predicted"/>
<evidence type="ECO:0000313" key="1">
    <source>
        <dbReference type="EMBL" id="GAG26837.1"/>
    </source>
</evidence>
<feature type="non-terminal residue" evidence="1">
    <location>
        <position position="1"/>
    </location>
</feature>
<gene>
    <name evidence="1" type="ORF">S01H1_55684</name>
</gene>
<feature type="non-terminal residue" evidence="1">
    <location>
        <position position="257"/>
    </location>
</feature>
<name>X0WUF6_9ZZZZ</name>
<dbReference type="EMBL" id="BARS01036208">
    <property type="protein sequence ID" value="GAG26837.1"/>
    <property type="molecule type" value="Genomic_DNA"/>
</dbReference>
<comment type="caution">
    <text evidence="1">The sequence shown here is derived from an EMBL/GenBank/DDBJ whole genome shotgun (WGS) entry which is preliminary data.</text>
</comment>